<proteinExistence type="predicted"/>
<evidence type="ECO:0000313" key="3">
    <source>
        <dbReference type="Proteomes" id="UP001627284"/>
    </source>
</evidence>
<accession>A0ABD2RKX4</accession>
<dbReference type="AlphaFoldDB" id="A0ABD2RKX4"/>
<comment type="caution">
    <text evidence="2">The sequence shown here is derived from an EMBL/GenBank/DDBJ whole genome shotgun (WGS) entry which is preliminary data.</text>
</comment>
<keyword evidence="3" id="KW-1185">Reference proteome</keyword>
<name>A0ABD2RKX4_9SOLN</name>
<reference evidence="2 3" key="1">
    <citation type="submission" date="2024-05" db="EMBL/GenBank/DDBJ databases">
        <title>De novo assembly of an allotetraploid wild potato.</title>
        <authorList>
            <person name="Hosaka A.J."/>
        </authorList>
    </citation>
    <scope>NUCLEOTIDE SEQUENCE [LARGE SCALE GENOMIC DNA]</scope>
    <source>
        <tissue evidence="2">Young leaves</tissue>
    </source>
</reference>
<evidence type="ECO:0000313" key="2">
    <source>
        <dbReference type="EMBL" id="KAL3332067.1"/>
    </source>
</evidence>
<organism evidence="2 3">
    <name type="scientific">Solanum stoloniferum</name>
    <dbReference type="NCBI Taxonomy" id="62892"/>
    <lineage>
        <taxon>Eukaryota</taxon>
        <taxon>Viridiplantae</taxon>
        <taxon>Streptophyta</taxon>
        <taxon>Embryophyta</taxon>
        <taxon>Tracheophyta</taxon>
        <taxon>Spermatophyta</taxon>
        <taxon>Magnoliopsida</taxon>
        <taxon>eudicotyledons</taxon>
        <taxon>Gunneridae</taxon>
        <taxon>Pentapetalae</taxon>
        <taxon>asterids</taxon>
        <taxon>lamiids</taxon>
        <taxon>Solanales</taxon>
        <taxon>Solanaceae</taxon>
        <taxon>Solanoideae</taxon>
        <taxon>Solaneae</taxon>
        <taxon>Solanum</taxon>
    </lineage>
</organism>
<gene>
    <name evidence="2" type="ORF">AABB24_032600</name>
</gene>
<protein>
    <submittedName>
        <fullName evidence="2">Uncharacterized protein</fullName>
    </submittedName>
</protein>
<feature type="coiled-coil region" evidence="1">
    <location>
        <begin position="115"/>
        <end position="142"/>
    </location>
</feature>
<dbReference type="EMBL" id="JBJKTR010000019">
    <property type="protein sequence ID" value="KAL3332067.1"/>
    <property type="molecule type" value="Genomic_DNA"/>
</dbReference>
<keyword evidence="1" id="KW-0175">Coiled coil</keyword>
<evidence type="ECO:0000256" key="1">
    <source>
        <dbReference type="SAM" id="Coils"/>
    </source>
</evidence>
<sequence>MTPAHKLLFELVNKCILPRCERRNEANCLDMLVMDVIDQGMLVNLPSLMVKHMTRAAEGSHALPYGFWLTRVFTHFKVPLNVGKMGGKKDMISRSTLAECDLLPKALGSKSNSLITQLINELEEAKAEKAKVEAENVVLKAEVQKVRFWRITKGCSCKK</sequence>
<dbReference type="Proteomes" id="UP001627284">
    <property type="component" value="Unassembled WGS sequence"/>
</dbReference>